<feature type="compositionally biased region" description="Polar residues" evidence="1">
    <location>
        <begin position="1"/>
        <end position="19"/>
    </location>
</feature>
<name>A0A392U0F7_9FABA</name>
<dbReference type="AlphaFoldDB" id="A0A392U0F7"/>
<reference evidence="2 3" key="1">
    <citation type="journal article" date="2018" name="Front. Plant Sci.">
        <title>Red Clover (Trifolium pratense) and Zigzag Clover (T. medium) - A Picture of Genomic Similarities and Differences.</title>
        <authorList>
            <person name="Dluhosova J."/>
            <person name="Istvanek J."/>
            <person name="Nedelnik J."/>
            <person name="Repkova J."/>
        </authorList>
    </citation>
    <scope>NUCLEOTIDE SEQUENCE [LARGE SCALE GENOMIC DNA]</scope>
    <source>
        <strain evidence="3">cv. 10/8</strain>
        <tissue evidence="2">Leaf</tissue>
    </source>
</reference>
<evidence type="ECO:0000313" key="3">
    <source>
        <dbReference type="Proteomes" id="UP000265520"/>
    </source>
</evidence>
<sequence length="42" mass="4720">YSKQHVPNIVGPSNKSASAPITRKEMIDVLEAKRKELDVKKL</sequence>
<protein>
    <submittedName>
        <fullName evidence="2">Uncharacterized protein</fullName>
    </submittedName>
</protein>
<feature type="non-terminal residue" evidence="2">
    <location>
        <position position="1"/>
    </location>
</feature>
<evidence type="ECO:0000313" key="2">
    <source>
        <dbReference type="EMBL" id="MCI66164.1"/>
    </source>
</evidence>
<comment type="caution">
    <text evidence="2">The sequence shown here is derived from an EMBL/GenBank/DDBJ whole genome shotgun (WGS) entry which is preliminary data.</text>
</comment>
<keyword evidence="3" id="KW-1185">Reference proteome</keyword>
<feature type="region of interest" description="Disordered" evidence="1">
    <location>
        <begin position="1"/>
        <end position="20"/>
    </location>
</feature>
<accession>A0A392U0F7</accession>
<proteinExistence type="predicted"/>
<dbReference type="Proteomes" id="UP000265520">
    <property type="component" value="Unassembled WGS sequence"/>
</dbReference>
<dbReference type="EMBL" id="LXQA010690000">
    <property type="protein sequence ID" value="MCI66164.1"/>
    <property type="molecule type" value="Genomic_DNA"/>
</dbReference>
<organism evidence="2 3">
    <name type="scientific">Trifolium medium</name>
    <dbReference type="NCBI Taxonomy" id="97028"/>
    <lineage>
        <taxon>Eukaryota</taxon>
        <taxon>Viridiplantae</taxon>
        <taxon>Streptophyta</taxon>
        <taxon>Embryophyta</taxon>
        <taxon>Tracheophyta</taxon>
        <taxon>Spermatophyta</taxon>
        <taxon>Magnoliopsida</taxon>
        <taxon>eudicotyledons</taxon>
        <taxon>Gunneridae</taxon>
        <taxon>Pentapetalae</taxon>
        <taxon>rosids</taxon>
        <taxon>fabids</taxon>
        <taxon>Fabales</taxon>
        <taxon>Fabaceae</taxon>
        <taxon>Papilionoideae</taxon>
        <taxon>50 kb inversion clade</taxon>
        <taxon>NPAAA clade</taxon>
        <taxon>Hologalegina</taxon>
        <taxon>IRL clade</taxon>
        <taxon>Trifolieae</taxon>
        <taxon>Trifolium</taxon>
    </lineage>
</organism>
<evidence type="ECO:0000256" key="1">
    <source>
        <dbReference type="SAM" id="MobiDB-lite"/>
    </source>
</evidence>